<dbReference type="SUPFAM" id="SSF49472">
    <property type="entry name" value="Transthyretin (synonym: prealbumin)"/>
    <property type="match status" value="1"/>
</dbReference>
<evidence type="ECO:0000259" key="1">
    <source>
        <dbReference type="Pfam" id="PF00576"/>
    </source>
</evidence>
<name>A0A381YFC3_9ZZZZ</name>
<feature type="domain" description="Transthyretin/hydroxyisourate hydrolase" evidence="1">
    <location>
        <begin position="2"/>
        <end position="71"/>
    </location>
</feature>
<proteinExistence type="predicted"/>
<evidence type="ECO:0000313" key="2">
    <source>
        <dbReference type="EMBL" id="SVA75600.1"/>
    </source>
</evidence>
<accession>A0A381YFC3</accession>
<dbReference type="AlphaFoldDB" id="A0A381YFC3"/>
<gene>
    <name evidence="2" type="ORF">METZ01_LOCUS128454</name>
</gene>
<organism evidence="2">
    <name type="scientific">marine metagenome</name>
    <dbReference type="NCBI Taxonomy" id="408172"/>
    <lineage>
        <taxon>unclassified sequences</taxon>
        <taxon>metagenomes</taxon>
        <taxon>ecological metagenomes</taxon>
    </lineage>
</organism>
<dbReference type="InterPro" id="IPR023416">
    <property type="entry name" value="Transthyretin/HIU_hydrolase_d"/>
</dbReference>
<reference evidence="2" key="1">
    <citation type="submission" date="2018-05" db="EMBL/GenBank/DDBJ databases">
        <authorList>
            <person name="Lanie J.A."/>
            <person name="Ng W.-L."/>
            <person name="Kazmierczak K.M."/>
            <person name="Andrzejewski T.M."/>
            <person name="Davidsen T.M."/>
            <person name="Wayne K.J."/>
            <person name="Tettelin H."/>
            <person name="Glass J.I."/>
            <person name="Rusch D."/>
            <person name="Podicherti R."/>
            <person name="Tsui H.-C.T."/>
            <person name="Winkler M.E."/>
        </authorList>
    </citation>
    <scope>NUCLEOTIDE SEQUENCE</scope>
</reference>
<protein>
    <recommendedName>
        <fullName evidence="1">Transthyretin/hydroxyisourate hydrolase domain-containing protein</fullName>
    </recommendedName>
</protein>
<dbReference type="InterPro" id="IPR036817">
    <property type="entry name" value="Transthyretin/HIU_hydrolase_sf"/>
</dbReference>
<dbReference type="Gene3D" id="2.60.40.180">
    <property type="entry name" value="Transthyretin/hydroxyisourate hydrolase domain"/>
    <property type="match status" value="1"/>
</dbReference>
<dbReference type="Pfam" id="PF00576">
    <property type="entry name" value="Transthyretin"/>
    <property type="match status" value="1"/>
</dbReference>
<sequence length="74" mass="8593">MDEGGRLNEKIGSEHIDPTATYELVFETGPYWIERGYNQILDQVVLRFKMPDPTADYHMPVIISPNSYSVWWSS</sequence>
<dbReference type="EMBL" id="UINC01018081">
    <property type="protein sequence ID" value="SVA75600.1"/>
    <property type="molecule type" value="Genomic_DNA"/>
</dbReference>